<feature type="region of interest" description="Disordered" evidence="1">
    <location>
        <begin position="167"/>
        <end position="192"/>
    </location>
</feature>
<dbReference type="KEGG" id="salf:SMD44_03874"/>
<dbReference type="InterPro" id="IPR036388">
    <property type="entry name" value="WH-like_DNA-bd_sf"/>
</dbReference>
<feature type="compositionally biased region" description="Low complexity" evidence="1">
    <location>
        <begin position="15"/>
        <end position="28"/>
    </location>
</feature>
<feature type="region of interest" description="Disordered" evidence="1">
    <location>
        <begin position="1"/>
        <end position="63"/>
    </location>
</feature>
<evidence type="ECO:0000256" key="1">
    <source>
        <dbReference type="SAM" id="MobiDB-lite"/>
    </source>
</evidence>
<organism evidence="3 4">
    <name type="scientific">Streptomyces alboflavus</name>
    <dbReference type="NCBI Taxonomy" id="67267"/>
    <lineage>
        <taxon>Bacteria</taxon>
        <taxon>Bacillati</taxon>
        <taxon>Actinomycetota</taxon>
        <taxon>Actinomycetes</taxon>
        <taxon>Kitasatosporales</taxon>
        <taxon>Streptomycetaceae</taxon>
        <taxon>Streptomyces</taxon>
    </lineage>
</organism>
<dbReference type="InterPro" id="IPR036390">
    <property type="entry name" value="WH_DNA-bd_sf"/>
</dbReference>
<feature type="domain" description="Transcription regulator PadR N-terminal" evidence="2">
    <location>
        <begin position="79"/>
        <end position="151"/>
    </location>
</feature>
<dbReference type="AlphaFoldDB" id="A0A1Z1WDB8"/>
<dbReference type="eggNOG" id="COG1695">
    <property type="taxonomic scope" value="Bacteria"/>
</dbReference>
<evidence type="ECO:0000313" key="4">
    <source>
        <dbReference type="Proteomes" id="UP000195880"/>
    </source>
</evidence>
<reference evidence="3 4" key="1">
    <citation type="submission" date="2017-05" db="EMBL/GenBank/DDBJ databases">
        <title>Streptomyces alboflavus Genome sequencing and assembly.</title>
        <authorList>
            <person name="Wang Y."/>
            <person name="Du B."/>
            <person name="Ding Y."/>
            <person name="Liu H."/>
            <person name="Hou Q."/>
            <person name="Liu K."/>
            <person name="Wang C."/>
            <person name="Yao L."/>
        </authorList>
    </citation>
    <scope>NUCLEOTIDE SEQUENCE [LARGE SCALE GENOMIC DNA]</scope>
    <source>
        <strain evidence="3 4">MDJK44</strain>
    </source>
</reference>
<protein>
    <recommendedName>
        <fullName evidence="2">Transcription regulator PadR N-terminal domain-containing protein</fullName>
    </recommendedName>
</protein>
<accession>A0A1Z1WDB8</accession>
<evidence type="ECO:0000313" key="3">
    <source>
        <dbReference type="EMBL" id="ARX84436.1"/>
    </source>
</evidence>
<name>A0A1Z1WDB8_9ACTN</name>
<feature type="compositionally biased region" description="Gly residues" evidence="1">
    <location>
        <begin position="29"/>
        <end position="41"/>
    </location>
</feature>
<dbReference type="EMBL" id="CP021748">
    <property type="protein sequence ID" value="ARX84436.1"/>
    <property type="molecule type" value="Genomic_DNA"/>
</dbReference>
<dbReference type="SUPFAM" id="SSF46785">
    <property type="entry name" value="Winged helix' DNA-binding domain"/>
    <property type="match status" value="1"/>
</dbReference>
<dbReference type="InterPro" id="IPR005149">
    <property type="entry name" value="Tscrpt_reg_PadR_N"/>
</dbReference>
<dbReference type="InterPro" id="IPR052509">
    <property type="entry name" value="Metal_resp_DNA-bind_regulator"/>
</dbReference>
<dbReference type="Proteomes" id="UP000195880">
    <property type="component" value="Chromosome"/>
</dbReference>
<gene>
    <name evidence="3" type="ORF">SMD44_03874</name>
</gene>
<keyword evidence="4" id="KW-1185">Reference proteome</keyword>
<dbReference type="PANTHER" id="PTHR33169">
    <property type="entry name" value="PADR-FAMILY TRANSCRIPTIONAL REGULATOR"/>
    <property type="match status" value="1"/>
</dbReference>
<dbReference type="PANTHER" id="PTHR33169:SF14">
    <property type="entry name" value="TRANSCRIPTIONAL REGULATOR RV3488"/>
    <property type="match status" value="1"/>
</dbReference>
<dbReference type="RefSeq" id="WP_237307315.1">
    <property type="nucleotide sequence ID" value="NZ_CP021748.1"/>
</dbReference>
<dbReference type="Gene3D" id="1.10.10.10">
    <property type="entry name" value="Winged helix-like DNA-binding domain superfamily/Winged helix DNA-binding domain"/>
    <property type="match status" value="1"/>
</dbReference>
<dbReference type="STRING" id="67267.GCA_000716675_04549"/>
<evidence type="ECO:0000259" key="2">
    <source>
        <dbReference type="Pfam" id="PF03551"/>
    </source>
</evidence>
<sequence length="192" mass="19170">MAGEEGGPKIPKPPKATATPGTSTTTGPSTGGTGTGTGTGTAGSDATGTSTTGTGTAGTSTAPGTVHTAWTRAALPLCLLAILDTEKQSYGYALLNRLTTAGLGGVKAATLYPALTRLEEDGSVEIEWGAGEGGPGRKYYRITDAGRARLHHDRTAWAAFTHSVAALTGTDAPNDPGTARPTPHAAEPGEPT</sequence>
<dbReference type="Pfam" id="PF03551">
    <property type="entry name" value="PadR"/>
    <property type="match status" value="1"/>
</dbReference>
<feature type="compositionally biased region" description="Low complexity" evidence="1">
    <location>
        <begin position="42"/>
        <end position="63"/>
    </location>
</feature>
<proteinExistence type="predicted"/>